<dbReference type="InterPro" id="IPR027417">
    <property type="entry name" value="P-loop_NTPase"/>
</dbReference>
<dbReference type="KEGG" id="hro:HELRODRAFT_74787"/>
<proteinExistence type="predicted"/>
<dbReference type="InterPro" id="IPR025139">
    <property type="entry name" value="DUF4062"/>
</dbReference>
<dbReference type="InterPro" id="IPR056534">
    <property type="entry name" value="Beta-prop_NWD2_C"/>
</dbReference>
<dbReference type="Gene3D" id="3.40.50.300">
    <property type="entry name" value="P-loop containing nucleotide triphosphate hydrolases"/>
    <property type="match status" value="1"/>
</dbReference>
<dbReference type="OMA" id="QQISYNY"/>
<dbReference type="SUPFAM" id="SSF52540">
    <property type="entry name" value="P-loop containing nucleoside triphosphate hydrolases"/>
    <property type="match status" value="1"/>
</dbReference>
<dbReference type="InterPro" id="IPR052752">
    <property type="entry name" value="NACHT-WD_repeat"/>
</dbReference>
<reference evidence="9" key="1">
    <citation type="submission" date="2012-12" db="EMBL/GenBank/DDBJ databases">
        <authorList>
            <person name="Hellsten U."/>
            <person name="Grimwood J."/>
            <person name="Chapman J.A."/>
            <person name="Shapiro H."/>
            <person name="Aerts A."/>
            <person name="Otillar R.P."/>
            <person name="Terry A.Y."/>
            <person name="Boore J.L."/>
            <person name="Simakov O."/>
            <person name="Marletaz F."/>
            <person name="Cho S.-J."/>
            <person name="Edsinger-Gonzales E."/>
            <person name="Havlak P."/>
            <person name="Kuo D.-H."/>
            <person name="Larsson T."/>
            <person name="Lv J."/>
            <person name="Arendt D."/>
            <person name="Savage R."/>
            <person name="Osoegawa K."/>
            <person name="de Jong P."/>
            <person name="Lindberg D.R."/>
            <person name="Seaver E.C."/>
            <person name="Weisblat D.A."/>
            <person name="Putnam N.H."/>
            <person name="Grigoriev I.V."/>
            <person name="Rokhsar D.S."/>
        </authorList>
    </citation>
    <scope>NUCLEOTIDE SEQUENCE</scope>
</reference>
<dbReference type="EMBL" id="KB096080">
    <property type="protein sequence ID" value="ESO08617.1"/>
    <property type="molecule type" value="Genomic_DNA"/>
</dbReference>
<dbReference type="InterPro" id="IPR036322">
    <property type="entry name" value="WD40_repeat_dom_sf"/>
</dbReference>
<reference evidence="7 9" key="2">
    <citation type="journal article" date="2013" name="Nature">
        <title>Insights into bilaterian evolution from three spiralian genomes.</title>
        <authorList>
            <person name="Simakov O."/>
            <person name="Marletaz F."/>
            <person name="Cho S.J."/>
            <person name="Edsinger-Gonzales E."/>
            <person name="Havlak P."/>
            <person name="Hellsten U."/>
            <person name="Kuo D.H."/>
            <person name="Larsson T."/>
            <person name="Lv J."/>
            <person name="Arendt D."/>
            <person name="Savage R."/>
            <person name="Osoegawa K."/>
            <person name="de Jong P."/>
            <person name="Grimwood J."/>
            <person name="Chapman J.A."/>
            <person name="Shapiro H."/>
            <person name="Aerts A."/>
            <person name="Otillar R.P."/>
            <person name="Terry A.Y."/>
            <person name="Boore J.L."/>
            <person name="Grigoriev I.V."/>
            <person name="Lindberg D.R."/>
            <person name="Seaver E.C."/>
            <person name="Weisblat D.A."/>
            <person name="Putnam N.H."/>
            <person name="Rokhsar D.S."/>
        </authorList>
    </citation>
    <scope>NUCLEOTIDE SEQUENCE</scope>
</reference>
<dbReference type="FunCoup" id="T1G1V5">
    <property type="interactions" value="5"/>
</dbReference>
<gene>
    <name evidence="8" type="primary">20215053</name>
    <name evidence="7" type="ORF">HELRODRAFT_74787</name>
</gene>
<dbReference type="InterPro" id="IPR011579">
    <property type="entry name" value="ATPase_dom"/>
</dbReference>
<evidence type="ECO:0000256" key="1">
    <source>
        <dbReference type="ARBA" id="ARBA00022574"/>
    </source>
</evidence>
<dbReference type="InterPro" id="IPR001680">
    <property type="entry name" value="WD40_rpt"/>
</dbReference>
<dbReference type="PANTHER" id="PTHR19871">
    <property type="entry name" value="BETA TRANSDUCIN-RELATED PROTEIN"/>
    <property type="match status" value="1"/>
</dbReference>
<dbReference type="EMBL" id="AMQM01003295">
    <property type="status" value="NOT_ANNOTATED_CDS"/>
    <property type="molecule type" value="Genomic_DNA"/>
</dbReference>
<evidence type="ECO:0000259" key="3">
    <source>
        <dbReference type="Pfam" id="PF01637"/>
    </source>
</evidence>
<dbReference type="SUPFAM" id="SSF50978">
    <property type="entry name" value="WD40 repeat-like"/>
    <property type="match status" value="1"/>
</dbReference>
<dbReference type="CTD" id="20215053"/>
<feature type="domain" description="NWD1/2-like winged helix-turn-helix" evidence="6">
    <location>
        <begin position="607"/>
        <end position="719"/>
    </location>
</feature>
<dbReference type="Proteomes" id="UP000015101">
    <property type="component" value="Unassembled WGS sequence"/>
</dbReference>
<dbReference type="STRING" id="6412.T1G1V5"/>
<evidence type="ECO:0000313" key="7">
    <source>
        <dbReference type="EMBL" id="ESO08617.1"/>
    </source>
</evidence>
<evidence type="ECO:0000259" key="5">
    <source>
        <dbReference type="Pfam" id="PF23586"/>
    </source>
</evidence>
<evidence type="ECO:0000313" key="9">
    <source>
        <dbReference type="Proteomes" id="UP000015101"/>
    </source>
</evidence>
<keyword evidence="2" id="KW-0677">Repeat</keyword>
<reference evidence="8" key="3">
    <citation type="submission" date="2015-06" db="UniProtKB">
        <authorList>
            <consortium name="EnsemblMetazoa"/>
        </authorList>
    </citation>
    <scope>IDENTIFICATION</scope>
</reference>
<dbReference type="InterPro" id="IPR015943">
    <property type="entry name" value="WD40/YVTN_repeat-like_dom_sf"/>
</dbReference>
<protein>
    <submittedName>
        <fullName evidence="7 8">Uncharacterized protein</fullName>
    </submittedName>
</protein>
<dbReference type="PANTHER" id="PTHR19871:SF14">
    <property type="entry name" value="DUF4062 DOMAIN-CONTAINING PROTEIN"/>
    <property type="match status" value="1"/>
</dbReference>
<dbReference type="EnsemblMetazoa" id="HelroT74787">
    <property type="protein sequence ID" value="HelroP74787"/>
    <property type="gene ID" value="HelroG74787"/>
</dbReference>
<dbReference type="GeneID" id="20215053"/>
<feature type="domain" description="ATPase" evidence="3">
    <location>
        <begin position="363"/>
        <end position="498"/>
    </location>
</feature>
<keyword evidence="1" id="KW-0853">WD repeat</keyword>
<dbReference type="SMART" id="SM00320">
    <property type="entry name" value="WD40"/>
    <property type="match status" value="4"/>
</dbReference>
<dbReference type="Pfam" id="PF13271">
    <property type="entry name" value="DUF4062"/>
    <property type="match status" value="1"/>
</dbReference>
<dbReference type="Gene3D" id="2.130.10.10">
    <property type="entry name" value="YVTN repeat-like/Quinoprotein amine dehydrogenase"/>
    <property type="match status" value="2"/>
</dbReference>
<accession>T1G1V5</accession>
<dbReference type="HOGENOM" id="CLU_001985_0_0_1"/>
<dbReference type="RefSeq" id="XP_009013547.1">
    <property type="nucleotide sequence ID" value="XM_009015299.1"/>
</dbReference>
<dbReference type="SUPFAM" id="SSF82171">
    <property type="entry name" value="DPP6 N-terminal domain-like"/>
    <property type="match status" value="2"/>
</dbReference>
<evidence type="ECO:0000313" key="8">
    <source>
        <dbReference type="EnsemblMetazoa" id="HelroP74787"/>
    </source>
</evidence>
<sequence length="1680" mass="191660">MMKETLSDVVSGSLQNVPPIDKKIVRIFTSSTFTDTTLERNCLIESVYPKLKEYCMKKYGLDFQAVDMRWGVRDEATDDHMTTELCMNEIDNCQRLSLGPNFVVLLGQKYGYRPIPSVISETIMLILQICLESSHSADWMLIRTWYKRDENAVPPIYVLQPISSILVHFNSKTSQDLKKLAQDQWWATLNNLQVILRNCASKLFLENRITSSQMHEFFMSVTEREVRRGIVNCVEAEKHCLAYIRNISNMSQDNSNRNFIDKVGNSIDQEACALLSELRDNIIPQNLDAKNISYFNVEWSKNCGINLNKHKQYIEHFCNTFNRDVCRLVDHEVEKRTNYGKFTSLFTQIQHHLHSCLQLSQGFTGREQILNSIESYLRDGSNEPLVLYGDSGCGKTSLMAKAFSLKSVSDGGKTKFLKIIRFLGTSVDSTGVAPLLTSLSHQISYFFTNELDSNVPIDFNLLVLHFKSLLKLATKKNPIILFLDSLDQMSSANGAHCLTWFPLHLPDYCKLVVSVVTRELGLLDRLKKLLRNKSENLLIISSLGKKPALTAIKTLLGRLNRTLNDEQWRIVERTMDRCSDPLFIKILIGVVSKWKSYEVKADHNVACTIHDAIMQLFDKIENRHGKVLVSHAISYITASKEGVTENELEDMLSLDETVLNDVYQYHLPPVRRIPPLLWTRIRNDLICYITEKEADGVNVINWYHKQFDEVSKKRYLKNKKFEIETHSLMADYFIGTWGGVSKPFQYSALQCQRFSLNSKSGSCDRKVPEQPLFYDSKNQDDHKKVKHGIRYNLRKLSELPRHLIKSKRFKELLQMVLFNYKWLHAKLSCMPLQSVLDDFEESLIGVPSCSQSIKMILDALKLSASILVKRSEMLGPQLTGRLLPIYNLDIWMETLLKQCDSEGIKINCLVPCFHCFQTPGGPLESSLEGHQFAPFGLALTSDNKYLVTASNKFIVWNLDKVEIVRQSSIGTLGIVMQMTVTTDDSKAIAYTNNSQILIYTILSGETKLIENTNSTTNDELIGITCNKNHFMVWSTSSWTLYNFDGLALEQGNVPNYSTEGNIVTIYLEDSSRNYFFMIWKIGYPLGVRTNINMNLSKVSLQTKKVHSNCSCHSGFIMTNDRKHLYTCTASNNINRLELKNDVWQSSLEYVNESKIYSLFLSSDENMLGAVHMFGYSVWNFNILNVCPYILTLPKNVRNFPKKLAINDTVIFSCKNCYLIAPVRNILYIWKIEDCVLVNILDLHFGRILSVVTIEQTSNRYSDLPDNRKTNKFLTSSLDKSIKIWNVNYIHENVYPIYSHDKPIYKVCFSIDLQSIPRMMTVTRNCIGLWDLDNGKIVATIKGNKMSSIITDADITTDGKYIISVESGLVIIWDGDTCKMIRCESSSMSIDEQEEEILQILIKDNEHVSTSFLSVKASKTRSNRAVCEMRKIPSKELVYVIDFQFTIFKPVIVTSDKKYLVALNVNNSSDTDYNDQLTVHNIETGDKICSCKPKYRRFKDCKKIIAMPNKGSRLGLIDEEKGNLWDWRKKSLLVSIKNWSGQCSSDGSIGLSDPTRGGLDVINLKSGSIIRTLVPRPAEGVFPDNQSNFTCNTCHAYFYHSGKQSVRVFRLSDGSQIADYKVHASVISEIINAQESMTLNLGGIDGSLVILLIADPENLSYIKFLNEKRMFVLSQHNNKLN</sequence>
<name>T1G1V5_HELRO</name>
<dbReference type="InterPro" id="IPR057588">
    <property type="entry name" value="NWD1/2-like_WH"/>
</dbReference>
<dbReference type="GO" id="GO:0005524">
    <property type="term" value="F:ATP binding"/>
    <property type="evidence" value="ECO:0007669"/>
    <property type="project" value="InterPro"/>
</dbReference>
<dbReference type="eggNOG" id="KOG3602">
    <property type="taxonomic scope" value="Eukaryota"/>
</dbReference>
<keyword evidence="9" id="KW-1185">Reference proteome</keyword>
<evidence type="ECO:0000259" key="4">
    <source>
        <dbReference type="Pfam" id="PF13271"/>
    </source>
</evidence>
<dbReference type="Pfam" id="PF01637">
    <property type="entry name" value="ATPase_2"/>
    <property type="match status" value="1"/>
</dbReference>
<organism evidence="8 9">
    <name type="scientific">Helobdella robusta</name>
    <name type="common">Californian leech</name>
    <dbReference type="NCBI Taxonomy" id="6412"/>
    <lineage>
        <taxon>Eukaryota</taxon>
        <taxon>Metazoa</taxon>
        <taxon>Spiralia</taxon>
        <taxon>Lophotrochozoa</taxon>
        <taxon>Annelida</taxon>
        <taxon>Clitellata</taxon>
        <taxon>Hirudinea</taxon>
        <taxon>Rhynchobdellida</taxon>
        <taxon>Glossiphoniidae</taxon>
        <taxon>Helobdella</taxon>
    </lineage>
</organism>
<dbReference type="OrthoDB" id="2325716at2759"/>
<dbReference type="Pfam" id="PF25469">
    <property type="entry name" value="WHD_NWD1"/>
    <property type="match status" value="1"/>
</dbReference>
<feature type="domain" description="DUF4062" evidence="4">
    <location>
        <begin position="26"/>
        <end position="122"/>
    </location>
</feature>
<feature type="domain" description="NWD2 C-terminal beta-propeller" evidence="5">
    <location>
        <begin position="1293"/>
        <end position="1652"/>
    </location>
</feature>
<evidence type="ECO:0000256" key="2">
    <source>
        <dbReference type="ARBA" id="ARBA00022737"/>
    </source>
</evidence>
<dbReference type="Pfam" id="PF23586">
    <property type="entry name" value="Beta-prop_NWD2_C"/>
    <property type="match status" value="1"/>
</dbReference>
<dbReference type="InParanoid" id="T1G1V5"/>
<dbReference type="Gene3D" id="1.25.40.370">
    <property type="match status" value="1"/>
</dbReference>
<evidence type="ECO:0000259" key="6">
    <source>
        <dbReference type="Pfam" id="PF25469"/>
    </source>
</evidence>